<dbReference type="PROSITE" id="PS50878">
    <property type="entry name" value="RT_POL"/>
    <property type="match status" value="1"/>
</dbReference>
<gene>
    <name evidence="2" type="ORF">O3G_MSEX014401</name>
</gene>
<evidence type="ECO:0000313" key="3">
    <source>
        <dbReference type="Proteomes" id="UP000791440"/>
    </source>
</evidence>
<feature type="domain" description="Reverse transcriptase" evidence="1">
    <location>
        <begin position="502"/>
        <end position="754"/>
    </location>
</feature>
<dbReference type="PANTHER" id="PTHR47510">
    <property type="entry name" value="REVERSE TRANSCRIPTASE DOMAIN-CONTAINING PROTEIN"/>
    <property type="match status" value="1"/>
</dbReference>
<name>A0A921ZWN9_MANSE</name>
<dbReference type="GO" id="GO:0003824">
    <property type="term" value="F:catalytic activity"/>
    <property type="evidence" value="ECO:0007669"/>
    <property type="project" value="InterPro"/>
</dbReference>
<evidence type="ECO:0000313" key="2">
    <source>
        <dbReference type="EMBL" id="KAG6464267.1"/>
    </source>
</evidence>
<dbReference type="Proteomes" id="UP000791440">
    <property type="component" value="Unassembled WGS sequence"/>
</dbReference>
<sequence>MYSYIRDRNLHLLYQNVRGLRSKCLQLYNNILLHNYDILLFTETWLHKNIMDTELCDDRYDLFRYDRDCLYSNKKTGGGVMVCTRRELTAELYTEWQGSPATESICIRIPGRILNSSSNLFIIVAYLPPDLNDLPTRLDCIKLNTQHIIDKFPSDNIILIGDFNLNFILWSDNYNYTLSNSNSRMLTDTATSFVEHMYFFGLNQYNINRNADGNTLDLCFSSLPCTVLRSTQPLIKEDRYHPSLDIRVLDLHVVPFKTNKEPYFNFHKCDFSAMNNYLKLTDWNELLTCDSVNEAVDAFYTKIQLCFSLFVPTSRGSKNKSFPFWYSRALIKIINEKTKLHRRWKKFGNPRDYDEFSLLRERQHRVQKLCFSQFVDSSEKLIKVSPKYFWKYVKSKRGGSNYPQKFTFNDNTYTDGHNICAIFNTFFKSVFIPPAATGFILPLDEYLCTDTLSRITVTEDMVLKALRSLDRSKGAGCDGIPPIFLASCADGLSFPITILFVRSLKECVFPTVWKKAQIVPIHKKGSKSLINNYRPVSILNAISKLLELLVYEHMYPLIARNVPQTQHGFFRGRSTVSNLALFSNFVLCEMENGGQIDVVYTDIEKAFDRVDHNILLRKLEYLGIHGDLLRWVRSYLTNRSQAVVLGGYRSNFVTISSGVPQGSHLGPLFYNAYLFDIHSVFKNARYILYADDKKIYMKVASVTECERLQDDLNRLINYYNHNRISISIGKCQCISFTRKRNPIIFPYHFNGTLIERNEVVRDLGVYFDSKLTMSTHIDTIISKAYRNLGFLIRTCRPFSDPVSFKIVYYAYVRSVLEYASPVWCPNYNTYINRIESIQKKFVRHLNFVCKKASTAASYENICQTYGLITLKERRQVLDMGFLYDVIRSRLDCPEIVELISLATPKRRTRHTPLLRVPPHNTNYGKNSVFARLPNTYNEHFSCIDPFVGSKHSFLCHVKRHFQPSDS</sequence>
<reference evidence="2" key="2">
    <citation type="submission" date="2020-12" db="EMBL/GenBank/DDBJ databases">
        <authorList>
            <person name="Kanost M."/>
        </authorList>
    </citation>
    <scope>NUCLEOTIDE SEQUENCE</scope>
</reference>
<dbReference type="AlphaFoldDB" id="A0A921ZWN9"/>
<dbReference type="CDD" id="cd01650">
    <property type="entry name" value="RT_nLTR_like"/>
    <property type="match status" value="1"/>
</dbReference>
<dbReference type="InterPro" id="IPR005135">
    <property type="entry name" value="Endo/exonuclease/phosphatase"/>
</dbReference>
<keyword evidence="3" id="KW-1185">Reference proteome</keyword>
<comment type="caution">
    <text evidence="2">The sequence shown here is derived from an EMBL/GenBank/DDBJ whole genome shotgun (WGS) entry which is preliminary data.</text>
</comment>
<dbReference type="InterPro" id="IPR000477">
    <property type="entry name" value="RT_dom"/>
</dbReference>
<protein>
    <recommendedName>
        <fullName evidence="1">Reverse transcriptase domain-containing protein</fullName>
    </recommendedName>
</protein>
<dbReference type="Pfam" id="PF03372">
    <property type="entry name" value="Exo_endo_phos"/>
    <property type="match status" value="1"/>
</dbReference>
<accession>A0A921ZWN9</accession>
<dbReference type="Pfam" id="PF00078">
    <property type="entry name" value="RVT_1"/>
    <property type="match status" value="1"/>
</dbReference>
<evidence type="ECO:0000259" key="1">
    <source>
        <dbReference type="PROSITE" id="PS50878"/>
    </source>
</evidence>
<dbReference type="PANTHER" id="PTHR47510:SF3">
    <property type="entry name" value="ENDO_EXONUCLEASE_PHOSPHATASE DOMAIN-CONTAINING PROTEIN"/>
    <property type="match status" value="1"/>
</dbReference>
<proteinExistence type="predicted"/>
<organism evidence="2 3">
    <name type="scientific">Manduca sexta</name>
    <name type="common">Tobacco hawkmoth</name>
    <name type="synonym">Tobacco hornworm</name>
    <dbReference type="NCBI Taxonomy" id="7130"/>
    <lineage>
        <taxon>Eukaryota</taxon>
        <taxon>Metazoa</taxon>
        <taxon>Ecdysozoa</taxon>
        <taxon>Arthropoda</taxon>
        <taxon>Hexapoda</taxon>
        <taxon>Insecta</taxon>
        <taxon>Pterygota</taxon>
        <taxon>Neoptera</taxon>
        <taxon>Endopterygota</taxon>
        <taxon>Lepidoptera</taxon>
        <taxon>Glossata</taxon>
        <taxon>Ditrysia</taxon>
        <taxon>Bombycoidea</taxon>
        <taxon>Sphingidae</taxon>
        <taxon>Sphinginae</taxon>
        <taxon>Sphingini</taxon>
        <taxon>Manduca</taxon>
    </lineage>
</organism>
<dbReference type="EMBL" id="JH669136">
    <property type="protein sequence ID" value="KAG6464267.1"/>
    <property type="molecule type" value="Genomic_DNA"/>
</dbReference>
<reference evidence="2" key="1">
    <citation type="journal article" date="2016" name="Insect Biochem. Mol. Biol.">
        <title>Multifaceted biological insights from a draft genome sequence of the tobacco hornworm moth, Manduca sexta.</title>
        <authorList>
            <person name="Kanost M.R."/>
            <person name="Arrese E.L."/>
            <person name="Cao X."/>
            <person name="Chen Y.R."/>
            <person name="Chellapilla S."/>
            <person name="Goldsmith M.R."/>
            <person name="Grosse-Wilde E."/>
            <person name="Heckel D.G."/>
            <person name="Herndon N."/>
            <person name="Jiang H."/>
            <person name="Papanicolaou A."/>
            <person name="Qu J."/>
            <person name="Soulages J.L."/>
            <person name="Vogel H."/>
            <person name="Walters J."/>
            <person name="Waterhouse R.M."/>
            <person name="Ahn S.J."/>
            <person name="Almeida F.C."/>
            <person name="An C."/>
            <person name="Aqrawi P."/>
            <person name="Bretschneider A."/>
            <person name="Bryant W.B."/>
            <person name="Bucks S."/>
            <person name="Chao H."/>
            <person name="Chevignon G."/>
            <person name="Christen J.M."/>
            <person name="Clarke D.F."/>
            <person name="Dittmer N.T."/>
            <person name="Ferguson L.C.F."/>
            <person name="Garavelou S."/>
            <person name="Gordon K.H.J."/>
            <person name="Gunaratna R.T."/>
            <person name="Han Y."/>
            <person name="Hauser F."/>
            <person name="He Y."/>
            <person name="Heidel-Fischer H."/>
            <person name="Hirsh A."/>
            <person name="Hu Y."/>
            <person name="Jiang H."/>
            <person name="Kalra D."/>
            <person name="Klinner C."/>
            <person name="Konig C."/>
            <person name="Kovar C."/>
            <person name="Kroll A.R."/>
            <person name="Kuwar S.S."/>
            <person name="Lee S.L."/>
            <person name="Lehman R."/>
            <person name="Li K."/>
            <person name="Li Z."/>
            <person name="Liang H."/>
            <person name="Lovelace S."/>
            <person name="Lu Z."/>
            <person name="Mansfield J.H."/>
            <person name="McCulloch K.J."/>
            <person name="Mathew T."/>
            <person name="Morton B."/>
            <person name="Muzny D.M."/>
            <person name="Neunemann D."/>
            <person name="Ongeri F."/>
            <person name="Pauchet Y."/>
            <person name="Pu L.L."/>
            <person name="Pyrousis I."/>
            <person name="Rao X.J."/>
            <person name="Redding A."/>
            <person name="Roesel C."/>
            <person name="Sanchez-Gracia A."/>
            <person name="Schaack S."/>
            <person name="Shukla A."/>
            <person name="Tetreau G."/>
            <person name="Wang Y."/>
            <person name="Xiong G.H."/>
            <person name="Traut W."/>
            <person name="Walsh T.K."/>
            <person name="Worley K.C."/>
            <person name="Wu D."/>
            <person name="Wu W."/>
            <person name="Wu Y.Q."/>
            <person name="Zhang X."/>
            <person name="Zou Z."/>
            <person name="Zucker H."/>
            <person name="Briscoe A.D."/>
            <person name="Burmester T."/>
            <person name="Clem R.J."/>
            <person name="Feyereisen R."/>
            <person name="Grimmelikhuijzen C.J.P."/>
            <person name="Hamodrakas S.J."/>
            <person name="Hansson B.S."/>
            <person name="Huguet E."/>
            <person name="Jermiin L.S."/>
            <person name="Lan Q."/>
            <person name="Lehman H.K."/>
            <person name="Lorenzen M."/>
            <person name="Merzendorfer H."/>
            <person name="Michalopoulos I."/>
            <person name="Morton D.B."/>
            <person name="Muthukrishnan S."/>
            <person name="Oakeshott J.G."/>
            <person name="Palmer W."/>
            <person name="Park Y."/>
            <person name="Passarelli A.L."/>
            <person name="Rozas J."/>
            <person name="Schwartz L.M."/>
            <person name="Smith W."/>
            <person name="Southgate A."/>
            <person name="Vilcinskas A."/>
            <person name="Vogt R."/>
            <person name="Wang P."/>
            <person name="Werren J."/>
            <person name="Yu X.Q."/>
            <person name="Zhou J.J."/>
            <person name="Brown S.J."/>
            <person name="Scherer S.E."/>
            <person name="Richards S."/>
            <person name="Blissard G.W."/>
        </authorList>
    </citation>
    <scope>NUCLEOTIDE SEQUENCE</scope>
</reference>